<evidence type="ECO:0000259" key="1">
    <source>
        <dbReference type="PROSITE" id="PS50902"/>
    </source>
</evidence>
<dbReference type="RefSeq" id="WP_189027080.1">
    <property type="nucleotide sequence ID" value="NZ_BMNE01000002.1"/>
</dbReference>
<name>A0ABQ2KBE3_9NOCA</name>
<proteinExistence type="predicted"/>
<feature type="domain" description="Flavodoxin-like" evidence="1">
    <location>
        <begin position="3"/>
        <end position="164"/>
    </location>
</feature>
<evidence type="ECO:0000313" key="2">
    <source>
        <dbReference type="EMBL" id="GGN77701.1"/>
    </source>
</evidence>
<dbReference type="PROSITE" id="PS00201">
    <property type="entry name" value="FLAVODOXIN"/>
    <property type="match status" value="1"/>
</dbReference>
<keyword evidence="3" id="KW-1185">Reference proteome</keyword>
<protein>
    <submittedName>
        <fullName evidence="2">Flavodoxin</fullName>
    </submittedName>
</protein>
<dbReference type="InterPro" id="IPR001226">
    <property type="entry name" value="Flavodoxin_CS"/>
</dbReference>
<evidence type="ECO:0000313" key="3">
    <source>
        <dbReference type="Proteomes" id="UP000658127"/>
    </source>
</evidence>
<dbReference type="Gene3D" id="3.40.50.360">
    <property type="match status" value="1"/>
</dbReference>
<dbReference type="Pfam" id="PF12724">
    <property type="entry name" value="Flavodoxin_5"/>
    <property type="match status" value="1"/>
</dbReference>
<sequence>MRARVVYESMFGNTAMVADAIAQGLRDHAEVEVVNVMAAGEVPPPTVDLLVVGGPTHALGLSRQLTRRDAARLTDEPIAIDIGVREWLEAALPVAAGHRALAFGTKIAKPPWFPGSAASGIAKRLRHLGYSLADQPVDFLVEGTTGPLVPGELGRAHAWGCRMAFTELDRIQHHA</sequence>
<dbReference type="InterPro" id="IPR026816">
    <property type="entry name" value="Flavodoxin_dom"/>
</dbReference>
<dbReference type="InterPro" id="IPR029039">
    <property type="entry name" value="Flavoprotein-like_sf"/>
</dbReference>
<gene>
    <name evidence="2" type="ORF">GCM10011610_24420</name>
</gene>
<dbReference type="EMBL" id="BMNE01000002">
    <property type="protein sequence ID" value="GGN77701.1"/>
    <property type="molecule type" value="Genomic_DNA"/>
</dbReference>
<organism evidence="2 3">
    <name type="scientific">Nocardia rhizosphaerihabitans</name>
    <dbReference type="NCBI Taxonomy" id="1691570"/>
    <lineage>
        <taxon>Bacteria</taxon>
        <taxon>Bacillati</taxon>
        <taxon>Actinomycetota</taxon>
        <taxon>Actinomycetes</taxon>
        <taxon>Mycobacteriales</taxon>
        <taxon>Nocardiaceae</taxon>
        <taxon>Nocardia</taxon>
    </lineage>
</organism>
<dbReference type="SUPFAM" id="SSF52218">
    <property type="entry name" value="Flavoproteins"/>
    <property type="match status" value="1"/>
</dbReference>
<dbReference type="PROSITE" id="PS50902">
    <property type="entry name" value="FLAVODOXIN_LIKE"/>
    <property type="match status" value="1"/>
</dbReference>
<accession>A0ABQ2KBE3</accession>
<comment type="caution">
    <text evidence="2">The sequence shown here is derived from an EMBL/GenBank/DDBJ whole genome shotgun (WGS) entry which is preliminary data.</text>
</comment>
<reference evidence="3" key="1">
    <citation type="journal article" date="2019" name="Int. J. Syst. Evol. Microbiol.">
        <title>The Global Catalogue of Microorganisms (GCM) 10K type strain sequencing project: providing services to taxonomists for standard genome sequencing and annotation.</title>
        <authorList>
            <consortium name="The Broad Institute Genomics Platform"/>
            <consortium name="The Broad Institute Genome Sequencing Center for Infectious Disease"/>
            <person name="Wu L."/>
            <person name="Ma J."/>
        </authorList>
    </citation>
    <scope>NUCLEOTIDE SEQUENCE [LARGE SCALE GENOMIC DNA]</scope>
    <source>
        <strain evidence="3">CGMCC 4.7329</strain>
    </source>
</reference>
<dbReference type="InterPro" id="IPR008254">
    <property type="entry name" value="Flavodoxin/NO_synth"/>
</dbReference>
<dbReference type="Proteomes" id="UP000658127">
    <property type="component" value="Unassembled WGS sequence"/>
</dbReference>